<gene>
    <name evidence="1" type="ORF">J1N35_005537</name>
</gene>
<dbReference type="AlphaFoldDB" id="A0A9D3WEQ2"/>
<sequence length="83" mass="9397">MSSLKYRYLASDDPAKYEIFNVRGLVVIEAMAQMHNATGSPIIELYVEFVSVDEGGRRSTMFPLMLEQNKKLKVQPHYCAVGL</sequence>
<dbReference type="Proteomes" id="UP000828251">
    <property type="component" value="Unassembled WGS sequence"/>
</dbReference>
<comment type="caution">
    <text evidence="1">The sequence shown here is derived from an EMBL/GenBank/DDBJ whole genome shotgun (WGS) entry which is preliminary data.</text>
</comment>
<reference evidence="1 2" key="1">
    <citation type="journal article" date="2021" name="Plant Biotechnol. J.">
        <title>Multi-omics assisted identification of the key and species-specific regulatory components of drought-tolerant mechanisms in Gossypium stocksii.</title>
        <authorList>
            <person name="Yu D."/>
            <person name="Ke L."/>
            <person name="Zhang D."/>
            <person name="Wu Y."/>
            <person name="Sun Y."/>
            <person name="Mei J."/>
            <person name="Sun J."/>
            <person name="Sun Y."/>
        </authorList>
    </citation>
    <scope>NUCLEOTIDE SEQUENCE [LARGE SCALE GENOMIC DNA]</scope>
    <source>
        <strain evidence="2">cv. E1</strain>
        <tissue evidence="1">Leaf</tissue>
    </source>
</reference>
<dbReference type="EMBL" id="JAIQCV010000002">
    <property type="protein sequence ID" value="KAH1122377.1"/>
    <property type="molecule type" value="Genomic_DNA"/>
</dbReference>
<evidence type="ECO:0000313" key="2">
    <source>
        <dbReference type="Proteomes" id="UP000828251"/>
    </source>
</evidence>
<protein>
    <submittedName>
        <fullName evidence="1">Uncharacterized protein</fullName>
    </submittedName>
</protein>
<keyword evidence="2" id="KW-1185">Reference proteome</keyword>
<name>A0A9D3WEQ2_9ROSI</name>
<proteinExistence type="predicted"/>
<organism evidence="1 2">
    <name type="scientific">Gossypium stocksii</name>
    <dbReference type="NCBI Taxonomy" id="47602"/>
    <lineage>
        <taxon>Eukaryota</taxon>
        <taxon>Viridiplantae</taxon>
        <taxon>Streptophyta</taxon>
        <taxon>Embryophyta</taxon>
        <taxon>Tracheophyta</taxon>
        <taxon>Spermatophyta</taxon>
        <taxon>Magnoliopsida</taxon>
        <taxon>eudicotyledons</taxon>
        <taxon>Gunneridae</taxon>
        <taxon>Pentapetalae</taxon>
        <taxon>rosids</taxon>
        <taxon>malvids</taxon>
        <taxon>Malvales</taxon>
        <taxon>Malvaceae</taxon>
        <taxon>Malvoideae</taxon>
        <taxon>Gossypium</taxon>
    </lineage>
</organism>
<accession>A0A9D3WEQ2</accession>
<evidence type="ECO:0000313" key="1">
    <source>
        <dbReference type="EMBL" id="KAH1122377.1"/>
    </source>
</evidence>